<dbReference type="InterPro" id="IPR006650">
    <property type="entry name" value="A/AMP_deam_AS"/>
</dbReference>
<evidence type="ECO:0000256" key="5">
    <source>
        <dbReference type="ARBA" id="ARBA00022833"/>
    </source>
</evidence>
<dbReference type="InterPro" id="IPR001365">
    <property type="entry name" value="A_deaminase_dom"/>
</dbReference>
<dbReference type="Pfam" id="PF00962">
    <property type="entry name" value="A_deaminase"/>
    <property type="match status" value="1"/>
</dbReference>
<comment type="caution">
    <text evidence="7">The sequence shown here is derived from an EMBL/GenBank/DDBJ whole genome shotgun (WGS) entry which is preliminary data.</text>
</comment>
<dbReference type="PANTHER" id="PTHR43114">
    <property type="entry name" value="ADENINE DEAMINASE"/>
    <property type="match status" value="1"/>
</dbReference>
<keyword evidence="3" id="KW-0479">Metal-binding</keyword>
<sequence>MAVKKAELHVHLEGTISPALAKTLAKRNKLSLPDNLISADGKSYLSRDFMHFLSVYDIVADLIKSPQDYYDVTFDYLRSNALEDTIYVEMMYSPDHAEKATGIPSIEHLNAIQQAIRDAEHQFAIVGRIIITAVRHFGEEAAIRVAEYAHKHPVACATGFGLGGDEVNFPPKLFRKAYEIAAASGLSCTVHAGEFAPASGMLEAIAHLPIKRIGHGVQAIHSPETMAILKERDIALEICPSSNVKFNLFNDLSVHPFPELLAAGIKVSINSDDPPFIPTTLAHEYARVQEVYNYSDETMQSITRTAIDCAFIDEETKKKLHAKIK</sequence>
<dbReference type="PROSITE" id="PS00485">
    <property type="entry name" value="A_DEAMINASE"/>
    <property type="match status" value="1"/>
</dbReference>
<protein>
    <submittedName>
        <fullName evidence="7">Adenosine deaminase</fullName>
        <ecNumber evidence="7">3.5.4.4</ecNumber>
    </submittedName>
</protein>
<organism evidence="7 8">
    <name type="scientific">Legionella septentrionalis</name>
    <dbReference type="NCBI Taxonomy" id="2498109"/>
    <lineage>
        <taxon>Bacteria</taxon>
        <taxon>Pseudomonadati</taxon>
        <taxon>Pseudomonadota</taxon>
        <taxon>Gammaproteobacteria</taxon>
        <taxon>Legionellales</taxon>
        <taxon>Legionellaceae</taxon>
        <taxon>Legionella</taxon>
    </lineage>
</organism>
<dbReference type="GO" id="GO:0000034">
    <property type="term" value="F:adenine deaminase activity"/>
    <property type="evidence" value="ECO:0007669"/>
    <property type="project" value="TreeGrafter"/>
</dbReference>
<name>A0A3S0VBF6_9GAMM</name>
<dbReference type="EMBL" id="RZGR01000005">
    <property type="protein sequence ID" value="RUQ90051.1"/>
    <property type="molecule type" value="Genomic_DNA"/>
</dbReference>
<dbReference type="EC" id="3.5.4.4" evidence="7"/>
<evidence type="ECO:0000313" key="7">
    <source>
        <dbReference type="EMBL" id="RUQ90051.1"/>
    </source>
</evidence>
<dbReference type="InterPro" id="IPR032466">
    <property type="entry name" value="Metal_Hydrolase"/>
</dbReference>
<keyword evidence="5" id="KW-0862">Zinc</keyword>
<evidence type="ECO:0000259" key="6">
    <source>
        <dbReference type="Pfam" id="PF00962"/>
    </source>
</evidence>
<dbReference type="InterPro" id="IPR006330">
    <property type="entry name" value="Ado/ade_deaminase"/>
</dbReference>
<dbReference type="GO" id="GO:0006146">
    <property type="term" value="P:adenine catabolic process"/>
    <property type="evidence" value="ECO:0007669"/>
    <property type="project" value="TreeGrafter"/>
</dbReference>
<dbReference type="NCBIfam" id="NF006848">
    <property type="entry name" value="PRK09358.1-3"/>
    <property type="match status" value="1"/>
</dbReference>
<dbReference type="GO" id="GO:0005829">
    <property type="term" value="C:cytosol"/>
    <property type="evidence" value="ECO:0007669"/>
    <property type="project" value="TreeGrafter"/>
</dbReference>
<dbReference type="PANTHER" id="PTHR43114:SF6">
    <property type="entry name" value="ADENINE DEAMINASE"/>
    <property type="match status" value="1"/>
</dbReference>
<evidence type="ECO:0000256" key="4">
    <source>
        <dbReference type="ARBA" id="ARBA00022801"/>
    </source>
</evidence>
<evidence type="ECO:0000256" key="1">
    <source>
        <dbReference type="ARBA" id="ARBA00001947"/>
    </source>
</evidence>
<feature type="domain" description="Adenosine deaminase" evidence="6">
    <location>
        <begin position="5"/>
        <end position="324"/>
    </location>
</feature>
<keyword evidence="8" id="KW-1185">Reference proteome</keyword>
<gene>
    <name evidence="7" type="ORF">EKM59_02635</name>
</gene>
<dbReference type="AlphaFoldDB" id="A0A3S0VBF6"/>
<dbReference type="GO" id="GO:0046872">
    <property type="term" value="F:metal ion binding"/>
    <property type="evidence" value="ECO:0007669"/>
    <property type="project" value="UniProtKB-KW"/>
</dbReference>
<dbReference type="SUPFAM" id="SSF51556">
    <property type="entry name" value="Metallo-dependent hydrolases"/>
    <property type="match status" value="1"/>
</dbReference>
<keyword evidence="4 7" id="KW-0378">Hydrolase</keyword>
<comment type="cofactor">
    <cofactor evidence="1">
        <name>Zn(2+)</name>
        <dbReference type="ChEBI" id="CHEBI:29105"/>
    </cofactor>
</comment>
<dbReference type="NCBIfam" id="TIGR01430">
    <property type="entry name" value="aden_deam"/>
    <property type="match status" value="1"/>
</dbReference>
<proteinExistence type="inferred from homology"/>
<dbReference type="Gene3D" id="3.20.20.140">
    <property type="entry name" value="Metal-dependent hydrolases"/>
    <property type="match status" value="1"/>
</dbReference>
<dbReference type="GO" id="GO:0009168">
    <property type="term" value="P:purine ribonucleoside monophosphate biosynthetic process"/>
    <property type="evidence" value="ECO:0007669"/>
    <property type="project" value="InterPro"/>
</dbReference>
<dbReference type="Proteomes" id="UP000288012">
    <property type="component" value="Unassembled WGS sequence"/>
</dbReference>
<dbReference type="RefSeq" id="WP_126954617.1">
    <property type="nucleotide sequence ID" value="NZ_RZGR01000005.1"/>
</dbReference>
<evidence type="ECO:0000313" key="8">
    <source>
        <dbReference type="Proteomes" id="UP000288012"/>
    </source>
</evidence>
<accession>A0A3S0VBF6</accession>
<dbReference type="OrthoDB" id="105475at2"/>
<reference evidence="7 8" key="1">
    <citation type="submission" date="2018-12" db="EMBL/GenBank/DDBJ databases">
        <title>Legionella sp,whole genome shotgun sequence.</title>
        <authorList>
            <person name="Wu H."/>
        </authorList>
    </citation>
    <scope>NUCLEOTIDE SEQUENCE [LARGE SCALE GENOMIC DNA]</scope>
    <source>
        <strain evidence="8">km714</strain>
    </source>
</reference>
<evidence type="ECO:0000256" key="3">
    <source>
        <dbReference type="ARBA" id="ARBA00022723"/>
    </source>
</evidence>
<evidence type="ECO:0000256" key="2">
    <source>
        <dbReference type="ARBA" id="ARBA00006676"/>
    </source>
</evidence>
<comment type="similarity">
    <text evidence="2">Belongs to the metallo-dependent hydrolases superfamily. Adenosine and AMP deaminases family.</text>
</comment>
<dbReference type="GO" id="GO:0043103">
    <property type="term" value="P:hypoxanthine salvage"/>
    <property type="evidence" value="ECO:0007669"/>
    <property type="project" value="TreeGrafter"/>
</dbReference>